<reference evidence="11" key="1">
    <citation type="submission" date="2016-04" db="UniProtKB">
        <authorList>
            <consortium name="WormBaseParasite"/>
        </authorList>
    </citation>
    <scope>IDENTIFICATION</scope>
</reference>
<evidence type="ECO:0000256" key="6">
    <source>
        <dbReference type="ARBA" id="ARBA00034103"/>
    </source>
</evidence>
<dbReference type="PANTHER" id="PTHR23354">
    <property type="entry name" value="NUCLEOLAR PROTEIN 7/ESTROGEN RECEPTOR COACTIVATOR-RELATED"/>
    <property type="match status" value="1"/>
</dbReference>
<dbReference type="STRING" id="103827.A0A0N5CWB4"/>
<evidence type="ECO:0000313" key="9">
    <source>
        <dbReference type="EMBL" id="VDN01762.1"/>
    </source>
</evidence>
<comment type="subcellular location">
    <subcellularLocation>
        <location evidence="1">Cytoplasmic vesicle membrane</location>
    </subcellularLocation>
    <subcellularLocation>
        <location evidence="2">Endomembrane system</location>
        <topology evidence="2">Peripheral membrane protein</topology>
    </subcellularLocation>
    <subcellularLocation>
        <location evidence="6">Synapse</location>
    </subcellularLocation>
</comment>
<sequence length="681" mass="77149">MIAIGGQMAGDHHGNPAMRSFRRSSLAAFRRSSFSNLYQSCTGRRKASSIKKMTDTTTSGNGSEVVDKDLEAFCLAPTVSIKSSSPDEDEAGPSSKQLSRPVIRRAPGASGTQILRRAESHSSFLARLSGRLRRSFHLSSSKREQTDKVTTSSDVASGETSTPILLFERTFTGSANITIDNNDEAYSSIEVVQQVLRRNRSDEIKRLLRKTNWPVGHEVRANLWQAICRSNNADFDAYRGSYGPETYGWEELDGNFTPKVRFLLSPDTIKNNYQLNPNGLAALHRLIRALDDSFPTLNYAPMIRPILALFLHYMNEEDAYACAFRILKNHLNYMKDSAVANTASSYTLLALVKIYKVGVYRTMKNWIGSSDESVLAKALHNWPKWIFCYLSFEYLICIIDCYLYEGYKLLMRIAITLLNTWHKNATIPEDLCDKTYEERVDLFMTNFQEIIKREDISITALLEAAKGIRNFSSAKIARLQEKYEKIVLETEGSVLPIPDIPAMHTKPFISFIISPEIAFNLMCQLPERYQLRTPLLIYHLFDDGTSFSHLWSKIDKAESTLMVIKTDKDEVLGAYCDEAWENRTKAHERESGIYFGGGRSFVWNLNENDQLNIFRWQEDQAECFMAAPYDPDPVVMMIGGNAIYIRDQLLIGSSLAGNTFRNPELVNGGTFKIKDLEVNTC</sequence>
<proteinExistence type="predicted"/>
<dbReference type="SMART" id="SM00164">
    <property type="entry name" value="TBC"/>
    <property type="match status" value="1"/>
</dbReference>
<evidence type="ECO:0000256" key="2">
    <source>
        <dbReference type="ARBA" id="ARBA00004184"/>
    </source>
</evidence>
<dbReference type="Pfam" id="PF07534">
    <property type="entry name" value="TLD"/>
    <property type="match status" value="1"/>
</dbReference>
<dbReference type="InterPro" id="IPR035969">
    <property type="entry name" value="Rab-GAP_TBC_sf"/>
</dbReference>
<dbReference type="GO" id="GO:0045202">
    <property type="term" value="C:synapse"/>
    <property type="evidence" value="ECO:0007669"/>
    <property type="project" value="UniProtKB-SubCell"/>
</dbReference>
<dbReference type="SMART" id="SM00584">
    <property type="entry name" value="TLDc"/>
    <property type="match status" value="1"/>
</dbReference>
<name>A0A0N5CWB4_THECL</name>
<evidence type="ECO:0000313" key="10">
    <source>
        <dbReference type="Proteomes" id="UP000276776"/>
    </source>
</evidence>
<dbReference type="OrthoDB" id="10065050at2759"/>
<evidence type="ECO:0000256" key="1">
    <source>
        <dbReference type="ARBA" id="ARBA00004156"/>
    </source>
</evidence>
<protein>
    <submittedName>
        <fullName evidence="11">TLDc domain-containing protein</fullName>
    </submittedName>
</protein>
<evidence type="ECO:0000256" key="7">
    <source>
        <dbReference type="SAM" id="MobiDB-lite"/>
    </source>
</evidence>
<feature type="region of interest" description="Disordered" evidence="7">
    <location>
        <begin position="136"/>
        <end position="156"/>
    </location>
</feature>
<keyword evidence="5" id="KW-0968">Cytoplasmic vesicle</keyword>
<evidence type="ECO:0000256" key="3">
    <source>
        <dbReference type="ARBA" id="ARBA00023018"/>
    </source>
</evidence>
<dbReference type="WBParaSite" id="TCLT_0000463101-mRNA-1">
    <property type="protein sequence ID" value="TCLT_0000463101-mRNA-1"/>
    <property type="gene ID" value="TCLT_0000463101"/>
</dbReference>
<dbReference type="SUPFAM" id="SSF47923">
    <property type="entry name" value="Ypt/Rab-GAP domain of gyp1p"/>
    <property type="match status" value="1"/>
</dbReference>
<evidence type="ECO:0000313" key="11">
    <source>
        <dbReference type="WBParaSite" id="TCLT_0000463101-mRNA-1"/>
    </source>
</evidence>
<keyword evidence="4" id="KW-0472">Membrane</keyword>
<dbReference type="GO" id="GO:0012505">
    <property type="term" value="C:endomembrane system"/>
    <property type="evidence" value="ECO:0007669"/>
    <property type="project" value="UniProtKB-SubCell"/>
</dbReference>
<dbReference type="Proteomes" id="UP000276776">
    <property type="component" value="Unassembled WGS sequence"/>
</dbReference>
<dbReference type="InterPro" id="IPR006571">
    <property type="entry name" value="TLDc_dom"/>
</dbReference>
<gene>
    <name evidence="9" type="ORF">TCLT_LOCUS4620</name>
</gene>
<dbReference type="GO" id="GO:0030659">
    <property type="term" value="C:cytoplasmic vesicle membrane"/>
    <property type="evidence" value="ECO:0007669"/>
    <property type="project" value="UniProtKB-SubCell"/>
</dbReference>
<dbReference type="OMA" id="MVNIMTR"/>
<dbReference type="Pfam" id="PF00566">
    <property type="entry name" value="RabGAP-TBC"/>
    <property type="match status" value="1"/>
</dbReference>
<organism evidence="11">
    <name type="scientific">Thelazia callipaeda</name>
    <name type="common">Oriental eyeworm</name>
    <name type="synonym">Parasitic nematode</name>
    <dbReference type="NCBI Taxonomy" id="103827"/>
    <lineage>
        <taxon>Eukaryota</taxon>
        <taxon>Metazoa</taxon>
        <taxon>Ecdysozoa</taxon>
        <taxon>Nematoda</taxon>
        <taxon>Chromadorea</taxon>
        <taxon>Rhabditida</taxon>
        <taxon>Spirurina</taxon>
        <taxon>Spiruromorpha</taxon>
        <taxon>Thelazioidea</taxon>
        <taxon>Thelaziidae</taxon>
        <taxon>Thelazia</taxon>
    </lineage>
</organism>
<dbReference type="InterPro" id="IPR000195">
    <property type="entry name" value="Rab-GAP-TBC_dom"/>
</dbReference>
<keyword evidence="3" id="KW-0770">Synapse</keyword>
<dbReference type="PROSITE" id="PS51886">
    <property type="entry name" value="TLDC"/>
    <property type="match status" value="1"/>
</dbReference>
<evidence type="ECO:0000259" key="8">
    <source>
        <dbReference type="PROSITE" id="PS51886"/>
    </source>
</evidence>
<evidence type="ECO:0000256" key="5">
    <source>
        <dbReference type="ARBA" id="ARBA00023329"/>
    </source>
</evidence>
<evidence type="ECO:0000256" key="4">
    <source>
        <dbReference type="ARBA" id="ARBA00023136"/>
    </source>
</evidence>
<reference evidence="9 10" key="2">
    <citation type="submission" date="2018-11" db="EMBL/GenBank/DDBJ databases">
        <authorList>
            <consortium name="Pathogen Informatics"/>
        </authorList>
    </citation>
    <scope>NUCLEOTIDE SEQUENCE [LARGE SCALE GENOMIC DNA]</scope>
</reference>
<dbReference type="EMBL" id="UYYF01004296">
    <property type="protein sequence ID" value="VDN01762.1"/>
    <property type="molecule type" value="Genomic_DNA"/>
</dbReference>
<keyword evidence="10" id="KW-1185">Reference proteome</keyword>
<feature type="domain" description="TLDc" evidence="8">
    <location>
        <begin position="511"/>
        <end position="681"/>
    </location>
</feature>
<dbReference type="PANTHER" id="PTHR23354:SF122">
    <property type="entry name" value="GTPASE-ACTIVATING PROTEIN SKYWALKER"/>
    <property type="match status" value="1"/>
</dbReference>
<feature type="region of interest" description="Disordered" evidence="7">
    <location>
        <begin position="81"/>
        <end position="111"/>
    </location>
</feature>
<accession>A0A0N5CWB4</accession>
<dbReference type="Gene3D" id="1.10.472.80">
    <property type="entry name" value="Ypt/Rab-GAP domain of gyp1p, domain 3"/>
    <property type="match status" value="1"/>
</dbReference>
<dbReference type="AlphaFoldDB" id="A0A0N5CWB4"/>